<sequence length="152" mass="17140">MSETAHNDPLVQRLSLLTERALHKQHMIQADIDTETQNLQKLLATLIKSTSKSDLGAYNHDLLATLNSARYSIEGSLNRLDHLKNDVVSIRKEISQIRLLSIVNKLRNESTRDMTEDALMTEIINKASLLILSYVEPVDAETQAEENSVVLF</sequence>
<dbReference type="Proteomes" id="UP001163846">
    <property type="component" value="Unassembled WGS sequence"/>
</dbReference>
<gene>
    <name evidence="1" type="ORF">F5878DRAFT_645034</name>
</gene>
<keyword evidence="2" id="KW-1185">Reference proteome</keyword>
<dbReference type="EMBL" id="MU806516">
    <property type="protein sequence ID" value="KAJ3834547.1"/>
    <property type="molecule type" value="Genomic_DNA"/>
</dbReference>
<evidence type="ECO:0000313" key="2">
    <source>
        <dbReference type="Proteomes" id="UP001163846"/>
    </source>
</evidence>
<reference evidence="1" key="1">
    <citation type="submission" date="2022-08" db="EMBL/GenBank/DDBJ databases">
        <authorList>
            <consortium name="DOE Joint Genome Institute"/>
            <person name="Min B."/>
            <person name="Riley R."/>
            <person name="Sierra-Patev S."/>
            <person name="Naranjo-Ortiz M."/>
            <person name="Looney B."/>
            <person name="Konkel Z."/>
            <person name="Slot J.C."/>
            <person name="Sakamoto Y."/>
            <person name="Steenwyk J.L."/>
            <person name="Rokas A."/>
            <person name="Carro J."/>
            <person name="Camarero S."/>
            <person name="Ferreira P."/>
            <person name="Molpeceres G."/>
            <person name="Ruiz-Duenas F.J."/>
            <person name="Serrano A."/>
            <person name="Henrissat B."/>
            <person name="Drula E."/>
            <person name="Hughes K.W."/>
            <person name="Mata J.L."/>
            <person name="Ishikawa N.K."/>
            <person name="Vargas-Isla R."/>
            <person name="Ushijima S."/>
            <person name="Smith C.A."/>
            <person name="Ahrendt S."/>
            <person name="Andreopoulos W."/>
            <person name="He G."/>
            <person name="Labutti K."/>
            <person name="Lipzen A."/>
            <person name="Ng V."/>
            <person name="Sandor L."/>
            <person name="Barry K."/>
            <person name="Martinez A.T."/>
            <person name="Xiao Y."/>
            <person name="Gibbons J.G."/>
            <person name="Terashima K."/>
            <person name="Hibbett D.S."/>
            <person name="Grigoriev I.V."/>
        </authorList>
    </citation>
    <scope>NUCLEOTIDE SEQUENCE</scope>
    <source>
        <strain evidence="1">TFB9207</strain>
    </source>
</reference>
<dbReference type="AlphaFoldDB" id="A0AA38P1F8"/>
<proteinExistence type="predicted"/>
<accession>A0AA38P1F8</accession>
<evidence type="ECO:0000313" key="1">
    <source>
        <dbReference type="EMBL" id="KAJ3834547.1"/>
    </source>
</evidence>
<organism evidence="1 2">
    <name type="scientific">Lentinula raphanica</name>
    <dbReference type="NCBI Taxonomy" id="153919"/>
    <lineage>
        <taxon>Eukaryota</taxon>
        <taxon>Fungi</taxon>
        <taxon>Dikarya</taxon>
        <taxon>Basidiomycota</taxon>
        <taxon>Agaricomycotina</taxon>
        <taxon>Agaricomycetes</taxon>
        <taxon>Agaricomycetidae</taxon>
        <taxon>Agaricales</taxon>
        <taxon>Marasmiineae</taxon>
        <taxon>Omphalotaceae</taxon>
        <taxon>Lentinula</taxon>
    </lineage>
</organism>
<name>A0AA38P1F8_9AGAR</name>
<comment type="caution">
    <text evidence="1">The sequence shown here is derived from an EMBL/GenBank/DDBJ whole genome shotgun (WGS) entry which is preliminary data.</text>
</comment>
<protein>
    <submittedName>
        <fullName evidence="1">Uncharacterized protein</fullName>
    </submittedName>
</protein>